<feature type="compositionally biased region" description="Basic and acidic residues" evidence="2">
    <location>
        <begin position="216"/>
        <end position="230"/>
    </location>
</feature>
<organism evidence="3 4">
    <name type="scientific">Candolleomyces aberdarensis</name>
    <dbReference type="NCBI Taxonomy" id="2316362"/>
    <lineage>
        <taxon>Eukaryota</taxon>
        <taxon>Fungi</taxon>
        <taxon>Dikarya</taxon>
        <taxon>Basidiomycota</taxon>
        <taxon>Agaricomycotina</taxon>
        <taxon>Agaricomycetes</taxon>
        <taxon>Agaricomycetidae</taxon>
        <taxon>Agaricales</taxon>
        <taxon>Agaricineae</taxon>
        <taxon>Psathyrellaceae</taxon>
        <taxon>Candolleomyces</taxon>
    </lineage>
</organism>
<accession>A0A4Q2DPQ4</accession>
<feature type="region of interest" description="Disordered" evidence="2">
    <location>
        <begin position="1"/>
        <end position="31"/>
    </location>
</feature>
<dbReference type="EMBL" id="SDEE01000075">
    <property type="protein sequence ID" value="RXW22340.1"/>
    <property type="molecule type" value="Genomic_DNA"/>
</dbReference>
<proteinExistence type="predicted"/>
<dbReference type="Proteomes" id="UP000290288">
    <property type="component" value="Unassembled WGS sequence"/>
</dbReference>
<evidence type="ECO:0000256" key="2">
    <source>
        <dbReference type="SAM" id="MobiDB-lite"/>
    </source>
</evidence>
<keyword evidence="4" id="KW-1185">Reference proteome</keyword>
<keyword evidence="1" id="KW-0175">Coiled coil</keyword>
<gene>
    <name evidence="3" type="ORF">EST38_g3506</name>
</gene>
<feature type="region of interest" description="Disordered" evidence="2">
    <location>
        <begin position="57"/>
        <end position="80"/>
    </location>
</feature>
<feature type="coiled-coil region" evidence="1">
    <location>
        <begin position="126"/>
        <end position="153"/>
    </location>
</feature>
<comment type="caution">
    <text evidence="3">The sequence shown here is derived from an EMBL/GenBank/DDBJ whole genome shotgun (WGS) entry which is preliminary data.</text>
</comment>
<evidence type="ECO:0000313" key="4">
    <source>
        <dbReference type="Proteomes" id="UP000290288"/>
    </source>
</evidence>
<reference evidence="3 4" key="1">
    <citation type="submission" date="2019-01" db="EMBL/GenBank/DDBJ databases">
        <title>Draft genome sequence of Psathyrella aberdarensis IHI B618.</title>
        <authorList>
            <person name="Buettner E."/>
            <person name="Kellner H."/>
        </authorList>
    </citation>
    <scope>NUCLEOTIDE SEQUENCE [LARGE SCALE GENOMIC DNA]</scope>
    <source>
        <strain evidence="3 4">IHI B618</strain>
    </source>
</reference>
<evidence type="ECO:0000313" key="3">
    <source>
        <dbReference type="EMBL" id="RXW22340.1"/>
    </source>
</evidence>
<protein>
    <submittedName>
        <fullName evidence="3">Uncharacterized protein</fullName>
    </submittedName>
</protein>
<name>A0A4Q2DPQ4_9AGAR</name>
<sequence length="303" mass="33567">MSFEEVEDSTGRIRASRAPSGHRGATGTMSPALRREITFIIGETADVLQAEMQTQDEKMAELQRNHQENKKQLAKVSRNEDITSKHLERVETCLSEKIQVMEGSVASSRAEARKASTIANKGYDEALAATANIQQVESKLRKLEKELNYLKLTLLTLDVGETDHALSGRFKYSPGRLPCEGPGKEVPDMFVRNNPEHSPCTKTGFDELGGVDPSSDVEKGPDFDEDHALIEEGSNEDSESEIDSKLSTDSDEDPQFDDPPPRTLLDELREQDQDLFLGGSLVNGQDYDSAVEDWNPCQGAFNF</sequence>
<evidence type="ECO:0000256" key="1">
    <source>
        <dbReference type="SAM" id="Coils"/>
    </source>
</evidence>
<feature type="region of interest" description="Disordered" evidence="2">
    <location>
        <begin position="181"/>
        <end position="264"/>
    </location>
</feature>
<dbReference type="AlphaFoldDB" id="A0A4Q2DPQ4"/>